<reference evidence="5 6" key="1">
    <citation type="submission" date="2024-04" db="EMBL/GenBank/DDBJ databases">
        <title>Novel species of the genus Ideonella isolated from streams.</title>
        <authorList>
            <person name="Lu H."/>
        </authorList>
    </citation>
    <scope>NUCLEOTIDE SEQUENCE [LARGE SCALE GENOMIC DNA]</scope>
    <source>
        <strain evidence="5 6">BYS139W</strain>
    </source>
</reference>
<dbReference type="InterPro" id="IPR000189">
    <property type="entry name" value="Transglyc_AS"/>
</dbReference>
<feature type="domain" description="Transglycosylase SLT" evidence="3">
    <location>
        <begin position="212"/>
        <end position="311"/>
    </location>
</feature>
<dbReference type="InterPro" id="IPR008258">
    <property type="entry name" value="Transglycosylase_SLT_dom_1"/>
</dbReference>
<comment type="caution">
    <text evidence="5">The sequence shown here is derived from an EMBL/GenBank/DDBJ whole genome shotgun (WGS) entry which is preliminary data.</text>
</comment>
<proteinExistence type="inferred from homology"/>
<dbReference type="PROSITE" id="PS00922">
    <property type="entry name" value="TRANSGLYCOSYLASE"/>
    <property type="match status" value="1"/>
</dbReference>
<sequence>MSQPPHPCSLEAGRPSTTTTGHRDGWRLRALVLALSAGLGACAPLAELTPAPERSAAYLTPSRAAPPPAPATAPAVDAEGRTAVAPAPVARARGAAGQGERLAPPWDSPDAGRLSGGVAASAQPATRTAEPAMAGAPLALDALQPDAALDLDSAAAESDLWARVRQRFAIADQDDALVRKWEQWYAGRPDYVSRMTERGGRYLYHVMGEVERRGMPAELALLPFIESAFNPRAMSTAKASGMWQFVPATGRDFDLRQNLFRDDRRDVLASTRAALDYLGRLHQMFGDWRLALAAYNWGQGNVQRAIKRNQEAGLPTDYLSLRMPEETRNYYPKLQAVKNIVSRPQDFGLELAALRNHPYFVSVAIERDIDIELAARFAQLPLDEFQHLNPQMNKPVILAAGTPQVLLPYDNANAFVKAMSAHRGALATWTAWVAPKTMKTADAAHEVGMSEERLREVNAIPPRMLVKSGSVLLVPRDPRRGRDVTEEVADNAALALAPDIPPVKRVRFVAGRKGDTVQAVAKRYRLNAEQVARWNNTRINGRFARGTTVTVLVPANAPLPVATARRDDDADDRRTSARDKARDSRSAALAAREARDAREDRRGANAKGTRRVADAAGRSGGREASEPRRKIAAGKGSARETARAARPRATEVASRRDATKAKTPTNTAQRRAEAQDKPQRTRVAHN</sequence>
<feature type="compositionally biased region" description="Basic and acidic residues" evidence="2">
    <location>
        <begin position="592"/>
        <end position="603"/>
    </location>
</feature>
<feature type="domain" description="LysM" evidence="4">
    <location>
        <begin position="512"/>
        <end position="536"/>
    </location>
</feature>
<accession>A0ABU9BEV0</accession>
<comment type="similarity">
    <text evidence="1">Belongs to the transglycosylase Slt family.</text>
</comment>
<feature type="compositionally biased region" description="Basic and acidic residues" evidence="2">
    <location>
        <begin position="670"/>
        <end position="679"/>
    </location>
</feature>
<evidence type="ECO:0000256" key="2">
    <source>
        <dbReference type="SAM" id="MobiDB-lite"/>
    </source>
</evidence>
<gene>
    <name evidence="5" type="ORF">AACH11_14710</name>
</gene>
<dbReference type="Pfam" id="PF01464">
    <property type="entry name" value="SLT"/>
    <property type="match status" value="1"/>
</dbReference>
<feature type="compositionally biased region" description="Basic and acidic residues" evidence="2">
    <location>
        <begin position="564"/>
        <end position="585"/>
    </location>
</feature>
<evidence type="ECO:0000256" key="1">
    <source>
        <dbReference type="ARBA" id="ARBA00007734"/>
    </source>
</evidence>
<dbReference type="PANTHER" id="PTHR37423">
    <property type="entry name" value="SOLUBLE LYTIC MUREIN TRANSGLYCOSYLASE-RELATED"/>
    <property type="match status" value="1"/>
</dbReference>
<evidence type="ECO:0000259" key="3">
    <source>
        <dbReference type="Pfam" id="PF01464"/>
    </source>
</evidence>
<feature type="region of interest" description="Disordered" evidence="2">
    <location>
        <begin position="1"/>
        <end position="23"/>
    </location>
</feature>
<dbReference type="Gene3D" id="1.10.530.10">
    <property type="match status" value="1"/>
</dbReference>
<name>A0ABU9BEV0_9BURK</name>
<dbReference type="RefSeq" id="WP_341374994.1">
    <property type="nucleotide sequence ID" value="NZ_JBBUTF010000013.1"/>
</dbReference>
<dbReference type="InterPro" id="IPR018392">
    <property type="entry name" value="LysM"/>
</dbReference>
<dbReference type="CDD" id="cd00118">
    <property type="entry name" value="LysM"/>
    <property type="match status" value="1"/>
</dbReference>
<dbReference type="EMBL" id="JBBUTF010000013">
    <property type="protein sequence ID" value="MEK8027215.1"/>
    <property type="molecule type" value="Genomic_DNA"/>
</dbReference>
<evidence type="ECO:0000259" key="4">
    <source>
        <dbReference type="Pfam" id="PF01476"/>
    </source>
</evidence>
<dbReference type="PANTHER" id="PTHR37423:SF2">
    <property type="entry name" value="MEMBRANE-BOUND LYTIC MUREIN TRANSGLYCOSYLASE C"/>
    <property type="match status" value="1"/>
</dbReference>
<evidence type="ECO:0000313" key="5">
    <source>
        <dbReference type="EMBL" id="MEK8027215.1"/>
    </source>
</evidence>
<dbReference type="InterPro" id="IPR023346">
    <property type="entry name" value="Lysozyme-like_dom_sf"/>
</dbReference>
<feature type="compositionally biased region" description="Basic and acidic residues" evidence="2">
    <location>
        <begin position="620"/>
        <end position="629"/>
    </location>
</feature>
<organism evidence="5 6">
    <name type="scientific">Pseudaquabacterium rugosum</name>
    <dbReference type="NCBI Taxonomy" id="2984194"/>
    <lineage>
        <taxon>Bacteria</taxon>
        <taxon>Pseudomonadati</taxon>
        <taxon>Pseudomonadota</taxon>
        <taxon>Betaproteobacteria</taxon>
        <taxon>Burkholderiales</taxon>
        <taxon>Sphaerotilaceae</taxon>
        <taxon>Pseudaquabacterium</taxon>
    </lineage>
</organism>
<evidence type="ECO:0000313" key="6">
    <source>
        <dbReference type="Proteomes" id="UP001368500"/>
    </source>
</evidence>
<feature type="region of interest" description="Disordered" evidence="2">
    <location>
        <begin position="59"/>
        <end position="81"/>
    </location>
</feature>
<dbReference type="CDD" id="cd16894">
    <property type="entry name" value="MltD-like"/>
    <property type="match status" value="1"/>
</dbReference>
<protein>
    <submittedName>
        <fullName evidence="5">Transglycosylase SLT domain-containing protein</fullName>
    </submittedName>
</protein>
<dbReference type="SUPFAM" id="SSF53955">
    <property type="entry name" value="Lysozyme-like"/>
    <property type="match status" value="1"/>
</dbReference>
<dbReference type="Proteomes" id="UP001368500">
    <property type="component" value="Unassembled WGS sequence"/>
</dbReference>
<feature type="region of interest" description="Disordered" evidence="2">
    <location>
        <begin position="560"/>
        <end position="686"/>
    </location>
</feature>
<keyword evidence="6" id="KW-1185">Reference proteome</keyword>
<dbReference type="Pfam" id="PF01476">
    <property type="entry name" value="LysM"/>
    <property type="match status" value="1"/>
</dbReference>